<comment type="caution">
    <text evidence="2">The sequence shown here is derived from an EMBL/GenBank/DDBJ whole genome shotgun (WGS) entry which is preliminary data.</text>
</comment>
<proteinExistence type="predicted"/>
<dbReference type="OrthoDB" id="8592785at2"/>
<dbReference type="AlphaFoldDB" id="A0A3N7HIG1"/>
<evidence type="ECO:0000313" key="3">
    <source>
        <dbReference type="Proteomes" id="UP000267464"/>
    </source>
</evidence>
<reference evidence="2 3" key="1">
    <citation type="submission" date="2018-08" db="EMBL/GenBank/DDBJ databases">
        <authorList>
            <person name="Khan S.A."/>
            <person name="Jeon C.O."/>
            <person name="Chun B.H."/>
            <person name="Jeong S.E."/>
        </authorList>
    </citation>
    <scope>NUCLEOTIDE SEQUENCE [LARGE SCALE GENOMIC DNA]</scope>
    <source>
        <strain evidence="2 3">S-16</strain>
    </source>
</reference>
<protein>
    <submittedName>
        <fullName evidence="2">Uncharacterized protein</fullName>
    </submittedName>
</protein>
<organism evidence="2 3">
    <name type="scientific">Piscinibacter terrae</name>
    <dbReference type="NCBI Taxonomy" id="2496871"/>
    <lineage>
        <taxon>Bacteria</taxon>
        <taxon>Pseudomonadati</taxon>
        <taxon>Pseudomonadota</taxon>
        <taxon>Betaproteobacteria</taxon>
        <taxon>Burkholderiales</taxon>
        <taxon>Sphaerotilaceae</taxon>
        <taxon>Piscinibacter</taxon>
    </lineage>
</organism>
<accession>A0A3N7HIG1</accession>
<keyword evidence="1" id="KW-0732">Signal</keyword>
<keyword evidence="3" id="KW-1185">Reference proteome</keyword>
<dbReference type="RefSeq" id="WP_124543249.1">
    <property type="nucleotide sequence ID" value="NZ_QUSW01000009.1"/>
</dbReference>
<evidence type="ECO:0000256" key="1">
    <source>
        <dbReference type="SAM" id="SignalP"/>
    </source>
</evidence>
<name>A0A3N7HIG1_9BURK</name>
<gene>
    <name evidence="2" type="ORF">DZC73_25700</name>
</gene>
<sequence length="134" mass="14048">MKLPRKYRLLTALVALFGMLFMQLAVAAYACPGLASGNGSDAMASNGSAMPSMPDCDQPDPVNPALCHAHCQDGKSSLDKADVPVVSPAAVMVSTILTPFEPLIPAPITGAQPPSFLHRTTAPPIAIRNCCFRI</sequence>
<dbReference type="EMBL" id="QUSW01000009">
    <property type="protein sequence ID" value="RQP21837.1"/>
    <property type="molecule type" value="Genomic_DNA"/>
</dbReference>
<feature type="signal peptide" evidence="1">
    <location>
        <begin position="1"/>
        <end position="27"/>
    </location>
</feature>
<reference evidence="2 3" key="2">
    <citation type="submission" date="2018-12" db="EMBL/GenBank/DDBJ databases">
        <title>Rhizobacter gummiphilus sp. nov., a rubber-degrading bacterium isolated from the soil of a botanical garden in Japan.</title>
        <authorList>
            <person name="Shunsuke S.S."/>
        </authorList>
    </citation>
    <scope>NUCLEOTIDE SEQUENCE [LARGE SCALE GENOMIC DNA]</scope>
    <source>
        <strain evidence="2 3">S-16</strain>
    </source>
</reference>
<dbReference type="Proteomes" id="UP000267464">
    <property type="component" value="Unassembled WGS sequence"/>
</dbReference>
<evidence type="ECO:0000313" key="2">
    <source>
        <dbReference type="EMBL" id="RQP21837.1"/>
    </source>
</evidence>
<dbReference type="PROSITE" id="PS51257">
    <property type="entry name" value="PROKAR_LIPOPROTEIN"/>
    <property type="match status" value="1"/>
</dbReference>
<feature type="chain" id="PRO_5018154506" evidence="1">
    <location>
        <begin position="28"/>
        <end position="134"/>
    </location>
</feature>